<dbReference type="InterPro" id="IPR018062">
    <property type="entry name" value="HTH_AraC-typ_CS"/>
</dbReference>
<dbReference type="PROSITE" id="PS00041">
    <property type="entry name" value="HTH_ARAC_FAMILY_1"/>
    <property type="match status" value="1"/>
</dbReference>
<keyword evidence="2" id="KW-0238">DNA-binding</keyword>
<accession>A0A927C8B8</accession>
<dbReference type="InterPro" id="IPR003313">
    <property type="entry name" value="AraC-bd"/>
</dbReference>
<gene>
    <name evidence="5" type="ORF">IDH45_14825</name>
</gene>
<evidence type="ECO:0000256" key="1">
    <source>
        <dbReference type="ARBA" id="ARBA00023015"/>
    </source>
</evidence>
<dbReference type="InterPro" id="IPR020449">
    <property type="entry name" value="Tscrpt_reg_AraC-type_HTH"/>
</dbReference>
<dbReference type="EMBL" id="JACXJA010000018">
    <property type="protein sequence ID" value="MBD2863264.1"/>
    <property type="molecule type" value="Genomic_DNA"/>
</dbReference>
<dbReference type="SMART" id="SM00342">
    <property type="entry name" value="HTH_ARAC"/>
    <property type="match status" value="1"/>
</dbReference>
<dbReference type="PROSITE" id="PS01124">
    <property type="entry name" value="HTH_ARAC_FAMILY_2"/>
    <property type="match status" value="1"/>
</dbReference>
<dbReference type="Gene3D" id="1.10.10.60">
    <property type="entry name" value="Homeodomain-like"/>
    <property type="match status" value="2"/>
</dbReference>
<organism evidence="5 6">
    <name type="scientific">Paenibacillus oceani</name>
    <dbReference type="NCBI Taxonomy" id="2772510"/>
    <lineage>
        <taxon>Bacteria</taxon>
        <taxon>Bacillati</taxon>
        <taxon>Bacillota</taxon>
        <taxon>Bacilli</taxon>
        <taxon>Bacillales</taxon>
        <taxon>Paenibacillaceae</taxon>
        <taxon>Paenibacillus</taxon>
    </lineage>
</organism>
<dbReference type="GO" id="GO:0003700">
    <property type="term" value="F:DNA-binding transcription factor activity"/>
    <property type="evidence" value="ECO:0007669"/>
    <property type="project" value="InterPro"/>
</dbReference>
<evidence type="ECO:0000256" key="3">
    <source>
        <dbReference type="ARBA" id="ARBA00023163"/>
    </source>
</evidence>
<dbReference type="InterPro" id="IPR009057">
    <property type="entry name" value="Homeodomain-like_sf"/>
</dbReference>
<feature type="domain" description="HTH araC/xylS-type" evidence="4">
    <location>
        <begin position="182"/>
        <end position="279"/>
    </location>
</feature>
<dbReference type="AlphaFoldDB" id="A0A927C8B8"/>
<dbReference type="SUPFAM" id="SSF51215">
    <property type="entry name" value="Regulatory protein AraC"/>
    <property type="match status" value="1"/>
</dbReference>
<dbReference type="Pfam" id="PF12833">
    <property type="entry name" value="HTH_18"/>
    <property type="match status" value="1"/>
</dbReference>
<dbReference type="PRINTS" id="PR00032">
    <property type="entry name" value="HTHARAC"/>
</dbReference>
<evidence type="ECO:0000256" key="2">
    <source>
        <dbReference type="ARBA" id="ARBA00023125"/>
    </source>
</evidence>
<keyword evidence="1" id="KW-0805">Transcription regulation</keyword>
<reference evidence="5" key="1">
    <citation type="submission" date="2020-09" db="EMBL/GenBank/DDBJ databases">
        <title>A novel bacterium of genus Paenibacillus, isolated from South China Sea.</title>
        <authorList>
            <person name="Huang H."/>
            <person name="Mo K."/>
            <person name="Hu Y."/>
        </authorList>
    </citation>
    <scope>NUCLEOTIDE SEQUENCE</scope>
    <source>
        <strain evidence="5">IB182363</strain>
    </source>
</reference>
<dbReference type="PANTHER" id="PTHR43280">
    <property type="entry name" value="ARAC-FAMILY TRANSCRIPTIONAL REGULATOR"/>
    <property type="match status" value="1"/>
</dbReference>
<protein>
    <submittedName>
        <fullName evidence="5">Helix-turn-helix transcriptional regulator</fullName>
    </submittedName>
</protein>
<dbReference type="InterPro" id="IPR018060">
    <property type="entry name" value="HTH_AraC"/>
</dbReference>
<keyword evidence="3" id="KW-0804">Transcription</keyword>
<dbReference type="Proteomes" id="UP000639396">
    <property type="component" value="Unassembled WGS sequence"/>
</dbReference>
<comment type="caution">
    <text evidence="5">The sequence shown here is derived from an EMBL/GenBank/DDBJ whole genome shotgun (WGS) entry which is preliminary data.</text>
</comment>
<dbReference type="PANTHER" id="PTHR43280:SF2">
    <property type="entry name" value="HTH-TYPE TRANSCRIPTIONAL REGULATOR EXSA"/>
    <property type="match status" value="1"/>
</dbReference>
<name>A0A927C8B8_9BACL</name>
<dbReference type="Pfam" id="PF02311">
    <property type="entry name" value="AraC_binding"/>
    <property type="match status" value="1"/>
</dbReference>
<dbReference type="GO" id="GO:0043565">
    <property type="term" value="F:sequence-specific DNA binding"/>
    <property type="evidence" value="ECO:0007669"/>
    <property type="project" value="InterPro"/>
</dbReference>
<dbReference type="SUPFAM" id="SSF46689">
    <property type="entry name" value="Homeodomain-like"/>
    <property type="match status" value="2"/>
</dbReference>
<dbReference type="InterPro" id="IPR037923">
    <property type="entry name" value="HTH-like"/>
</dbReference>
<evidence type="ECO:0000259" key="4">
    <source>
        <dbReference type="PROSITE" id="PS01124"/>
    </source>
</evidence>
<dbReference type="RefSeq" id="WP_190928898.1">
    <property type="nucleotide sequence ID" value="NZ_JACXJA010000018.1"/>
</dbReference>
<evidence type="ECO:0000313" key="6">
    <source>
        <dbReference type="Proteomes" id="UP000639396"/>
    </source>
</evidence>
<keyword evidence="6" id="KW-1185">Reference proteome</keyword>
<evidence type="ECO:0000313" key="5">
    <source>
        <dbReference type="EMBL" id="MBD2863264.1"/>
    </source>
</evidence>
<sequence>MREYSSEFMEAWYHTPDDFDRMGGIWPLRIGRNAAKPDYRSGPRQIDYYSIHFVREGRVELLYGNQTAVLGKGDLFCLFPHVTYVYRIVSSPRTLEMVWLAFDGDQAGPMLAMAGLSEQKPYLHRAVDKDLDILLQQMLQVMSVRGTKYVLALNGLMYRMFAGLIPEQEAETVRTETAGWVRQSITFMNAHFAEQITVADVAGQIGIDRSHFSRVFSQTVGMPPVKYLQKLRMDRGSDLLRSTSLSITEIALTIGYPDLYSFTRAFRNHFGMSPRKFRE</sequence>
<proteinExistence type="predicted"/>